<evidence type="ECO:0000256" key="12">
    <source>
        <dbReference type="ARBA" id="ARBA00023204"/>
    </source>
</evidence>
<dbReference type="FunFam" id="3.30.60.60:FF:000001">
    <property type="entry name" value="Histone acetyltransferase"/>
    <property type="match status" value="1"/>
</dbReference>
<dbReference type="GO" id="GO:0046972">
    <property type="term" value="F:histone H4K16 acetyltransferase activity"/>
    <property type="evidence" value="ECO:0007669"/>
    <property type="project" value="TreeGrafter"/>
</dbReference>
<keyword evidence="5" id="KW-0479">Metal-binding</keyword>
<dbReference type="CDD" id="cd04301">
    <property type="entry name" value="NAT_SF"/>
    <property type="match status" value="1"/>
</dbReference>
<dbReference type="GO" id="GO:0003682">
    <property type="term" value="F:chromatin binding"/>
    <property type="evidence" value="ECO:0007669"/>
    <property type="project" value="UniProtKB-ARBA"/>
</dbReference>
<comment type="similarity">
    <text evidence="2">Belongs to the MYST (SAS/MOZ) family.</text>
</comment>
<dbReference type="InterPro" id="IPR040706">
    <property type="entry name" value="Zf-MYST"/>
</dbReference>
<dbReference type="GO" id="GO:0008270">
    <property type="term" value="F:zinc ion binding"/>
    <property type="evidence" value="ECO:0007669"/>
    <property type="project" value="UniProtKB-KW"/>
</dbReference>
<evidence type="ECO:0000256" key="2">
    <source>
        <dbReference type="ARBA" id="ARBA00010107"/>
    </source>
</evidence>
<name>A0A1J1HLZ1_9DIPT</name>
<dbReference type="FunFam" id="3.40.630.30:FF:000002">
    <property type="entry name" value="Histone acetyltransferase"/>
    <property type="match status" value="1"/>
</dbReference>
<accession>A0A1J1HLZ1</accession>
<keyword evidence="13" id="KW-0539">Nucleus</keyword>
<evidence type="ECO:0000256" key="11">
    <source>
        <dbReference type="ARBA" id="ARBA00023163"/>
    </source>
</evidence>
<reference evidence="18 19" key="1">
    <citation type="submission" date="2015-04" db="EMBL/GenBank/DDBJ databases">
        <authorList>
            <person name="Syromyatnikov M.Y."/>
            <person name="Popov V.N."/>
        </authorList>
    </citation>
    <scope>NUCLEOTIDE SEQUENCE [LARGE SCALE GENOMIC DNA]</scope>
</reference>
<dbReference type="InterPro" id="IPR025995">
    <property type="entry name" value="Tudor-knot"/>
</dbReference>
<dbReference type="Pfam" id="PF17772">
    <property type="entry name" value="zf-MYST"/>
    <property type="match status" value="1"/>
</dbReference>
<evidence type="ECO:0000313" key="18">
    <source>
        <dbReference type="EMBL" id="CRK89079.1"/>
    </source>
</evidence>
<keyword evidence="9" id="KW-0007">Acetylation</keyword>
<gene>
    <name evidence="18" type="ORF">CLUMA_CG002614</name>
</gene>
<dbReference type="InterPro" id="IPR016197">
    <property type="entry name" value="Chromo-like_dom_sf"/>
</dbReference>
<dbReference type="AlphaFoldDB" id="A0A1J1HLZ1"/>
<dbReference type="Gene3D" id="3.30.60.60">
    <property type="entry name" value="N-acetyl transferase-like"/>
    <property type="match status" value="1"/>
</dbReference>
<evidence type="ECO:0000256" key="9">
    <source>
        <dbReference type="ARBA" id="ARBA00022990"/>
    </source>
</evidence>
<evidence type="ECO:0000256" key="14">
    <source>
        <dbReference type="ARBA" id="ARBA00023315"/>
    </source>
</evidence>
<dbReference type="Gene3D" id="1.10.10.10">
    <property type="entry name" value="Winged helix-like DNA-binding domain superfamily/Winged helix DNA-binding domain"/>
    <property type="match status" value="1"/>
</dbReference>
<feature type="active site" description="Proton donor/acceptor" evidence="15">
    <location>
        <position position="618"/>
    </location>
</feature>
<keyword evidence="4" id="KW-0808">Transferase</keyword>
<dbReference type="InterPro" id="IPR002717">
    <property type="entry name" value="HAT_MYST-type"/>
</dbReference>
<dbReference type="SUPFAM" id="SSF55729">
    <property type="entry name" value="Acyl-CoA N-acyltransferases (Nat)"/>
    <property type="match status" value="1"/>
</dbReference>
<dbReference type="OrthoDB" id="787137at2759"/>
<dbReference type="STRING" id="568069.A0A1J1HLZ1"/>
<dbReference type="Pfam" id="PF11717">
    <property type="entry name" value="Tudor-knot"/>
    <property type="match status" value="1"/>
</dbReference>
<dbReference type="InterPro" id="IPR000953">
    <property type="entry name" value="Chromo/chromo_shadow_dom"/>
</dbReference>
<dbReference type="GO" id="GO:0005634">
    <property type="term" value="C:nucleus"/>
    <property type="evidence" value="ECO:0007669"/>
    <property type="project" value="UniProtKB-SubCell"/>
</dbReference>
<evidence type="ECO:0000313" key="19">
    <source>
        <dbReference type="Proteomes" id="UP000183832"/>
    </source>
</evidence>
<evidence type="ECO:0000256" key="10">
    <source>
        <dbReference type="ARBA" id="ARBA00023015"/>
    </source>
</evidence>
<keyword evidence="12" id="KW-0234">DNA repair</keyword>
<dbReference type="GO" id="GO:0005705">
    <property type="term" value="C:polytene chromosome interband"/>
    <property type="evidence" value="ECO:0007669"/>
    <property type="project" value="UniProtKB-ARBA"/>
</dbReference>
<feature type="compositionally biased region" description="Polar residues" evidence="16">
    <location>
        <begin position="336"/>
        <end position="357"/>
    </location>
</feature>
<feature type="domain" description="MYST-type HAT" evidence="17">
    <location>
        <begin position="442"/>
        <end position="720"/>
    </location>
</feature>
<dbReference type="FunFam" id="2.30.30.140:FF:000013">
    <property type="entry name" value="Histone acetyltransferase"/>
    <property type="match status" value="1"/>
</dbReference>
<keyword evidence="19" id="KW-1185">Reference proteome</keyword>
<dbReference type="GO" id="GO:0000724">
    <property type="term" value="P:double-strand break repair via homologous recombination"/>
    <property type="evidence" value="ECO:0007669"/>
    <property type="project" value="TreeGrafter"/>
</dbReference>
<dbReference type="GO" id="GO:0006355">
    <property type="term" value="P:regulation of DNA-templated transcription"/>
    <property type="evidence" value="ECO:0007669"/>
    <property type="project" value="InterPro"/>
</dbReference>
<dbReference type="PANTHER" id="PTHR10615:SF219">
    <property type="entry name" value="HISTONE ACETYLTRANSFERASE KAT5"/>
    <property type="match status" value="1"/>
</dbReference>
<protein>
    <recommendedName>
        <fullName evidence="3">histone acetyltransferase</fullName>
        <ecNumber evidence="3">2.3.1.48</ecNumber>
    </recommendedName>
</protein>
<dbReference type="GO" id="GO:0140861">
    <property type="term" value="P:DNA repair-dependent chromatin remodeling"/>
    <property type="evidence" value="ECO:0007669"/>
    <property type="project" value="UniProtKB-ARBA"/>
</dbReference>
<proteinExistence type="inferred from homology"/>
<dbReference type="EC" id="2.3.1.48" evidence="3"/>
<dbReference type="Gene3D" id="3.40.630.30">
    <property type="match status" value="1"/>
</dbReference>
<evidence type="ECO:0000256" key="7">
    <source>
        <dbReference type="ARBA" id="ARBA00022771"/>
    </source>
</evidence>
<dbReference type="InterPro" id="IPR016181">
    <property type="entry name" value="Acyl_CoA_acyltransferase"/>
</dbReference>
<dbReference type="SMART" id="SM00298">
    <property type="entry name" value="CHROMO"/>
    <property type="match status" value="1"/>
</dbReference>
<dbReference type="PANTHER" id="PTHR10615">
    <property type="entry name" value="HISTONE ACETYLTRANSFERASE"/>
    <property type="match status" value="1"/>
</dbReference>
<evidence type="ECO:0000256" key="5">
    <source>
        <dbReference type="ARBA" id="ARBA00022723"/>
    </source>
</evidence>
<evidence type="ECO:0000256" key="16">
    <source>
        <dbReference type="SAM" id="MobiDB-lite"/>
    </source>
</evidence>
<dbReference type="FunFam" id="1.10.10.10:FF:000022">
    <property type="entry name" value="Histone acetyltransferase"/>
    <property type="match status" value="1"/>
</dbReference>
<dbReference type="Pfam" id="PF01853">
    <property type="entry name" value="MOZ_SAS"/>
    <property type="match status" value="1"/>
</dbReference>
<evidence type="ECO:0000259" key="17">
    <source>
        <dbReference type="PROSITE" id="PS51726"/>
    </source>
</evidence>
<organism evidence="18 19">
    <name type="scientific">Clunio marinus</name>
    <dbReference type="NCBI Taxonomy" id="568069"/>
    <lineage>
        <taxon>Eukaryota</taxon>
        <taxon>Metazoa</taxon>
        <taxon>Ecdysozoa</taxon>
        <taxon>Arthropoda</taxon>
        <taxon>Hexapoda</taxon>
        <taxon>Insecta</taxon>
        <taxon>Pterygota</taxon>
        <taxon>Neoptera</taxon>
        <taxon>Endopterygota</taxon>
        <taxon>Diptera</taxon>
        <taxon>Nematocera</taxon>
        <taxon>Chironomoidea</taxon>
        <taxon>Chironomidae</taxon>
        <taxon>Clunio</taxon>
    </lineage>
</organism>
<sequence length="729" mass="84161">MQQLKASVNQAYDGFCGYIEKNNRMTEFGLYGLSTGILAYAYFRRRPITKFTRASDIPKHFVEEKVLQTGVVKKIEPTEFGPLLHINHKPPVNVSFGSQALPTRVAGVNIDGNGFSWLQILATSQEVKFVPLGNKGKECMARVYLIEKSKEPLDIGRALVGLGFARAAPRNDALNIELDENFIKYHKMLQRSESKAKRLRKGQWSSLPENWLRWKVRTELDKLFFRLKPEHMKIPKLKKVMEKIAFNSDMVIKLEPDALSSICDSTSSLMEGCRLPVRMSGTEDWPLAEIISIKEHQDDTYYYVHYVDFNKRLDEWVPEEYLDTRKVQWPRKDGLTTGQNTTGVSTPKRLISTSRPTSPIHHHTPELQLNGNAVLQAALQKKNSRKRKAPSISVATTPIVTIATPATPTPVTPSVDDDSQEPPEKTPRQSGSMVTHHDDIVTRMKNIQLIELGKHRIKPWYFSPYPQELCTLECIYICEFCLKYRKSRKCLERHISKCNLRNPPGNEIYRKNTISFFEIDGRKNKCYAQNLCLLAKLFLDHKTLYYDTDPFLFYVMTEYDNRGFHIVGYFSKEKESTEDYNVACILTLPPYQRKGYGKLLIEFSYELSKFEGKCGSPEKPLSDLGLLSYRSYWAHTILEILIAQETVGDNEKPQITINEICELTSIKKDDVISTLRNLNLINYYKGQYIICINKDVIDHHRSAMEKRSIRIDSKFLHWTPKDWSKRSKW</sequence>
<feature type="region of interest" description="Disordered" evidence="16">
    <location>
        <begin position="332"/>
        <end position="365"/>
    </location>
</feature>
<dbReference type="InterPro" id="IPR036388">
    <property type="entry name" value="WH-like_DNA-bd_sf"/>
</dbReference>
<feature type="region of interest" description="Disordered" evidence="16">
    <location>
        <begin position="403"/>
        <end position="435"/>
    </location>
</feature>
<dbReference type="PROSITE" id="PS51726">
    <property type="entry name" value="MYST_HAT"/>
    <property type="match status" value="1"/>
</dbReference>
<dbReference type="InterPro" id="IPR050603">
    <property type="entry name" value="MYST_HAT"/>
</dbReference>
<evidence type="ECO:0000256" key="4">
    <source>
        <dbReference type="ARBA" id="ARBA00022679"/>
    </source>
</evidence>
<evidence type="ECO:0000256" key="1">
    <source>
        <dbReference type="ARBA" id="ARBA00004123"/>
    </source>
</evidence>
<keyword evidence="6" id="KW-0227">DNA damage</keyword>
<dbReference type="EMBL" id="CVRI01000010">
    <property type="protein sequence ID" value="CRK89079.1"/>
    <property type="molecule type" value="Genomic_DNA"/>
</dbReference>
<keyword evidence="7" id="KW-0863">Zinc-finger</keyword>
<evidence type="ECO:0000256" key="3">
    <source>
        <dbReference type="ARBA" id="ARBA00013184"/>
    </source>
</evidence>
<comment type="subcellular location">
    <subcellularLocation>
        <location evidence="1">Nucleus</location>
    </subcellularLocation>
</comment>
<dbReference type="Proteomes" id="UP000183832">
    <property type="component" value="Unassembled WGS sequence"/>
</dbReference>
<evidence type="ECO:0000256" key="13">
    <source>
        <dbReference type="ARBA" id="ARBA00023242"/>
    </source>
</evidence>
<keyword evidence="10" id="KW-0805">Transcription regulation</keyword>
<keyword evidence="8" id="KW-0862">Zinc</keyword>
<evidence type="ECO:0000256" key="15">
    <source>
        <dbReference type="PIRSR" id="PIRSR602717-51"/>
    </source>
</evidence>
<dbReference type="GO" id="GO:0035267">
    <property type="term" value="C:NuA4 histone acetyltransferase complex"/>
    <property type="evidence" value="ECO:0007669"/>
    <property type="project" value="TreeGrafter"/>
</dbReference>
<keyword evidence="11" id="KW-0804">Transcription</keyword>
<dbReference type="SUPFAM" id="SSF54160">
    <property type="entry name" value="Chromo domain-like"/>
    <property type="match status" value="1"/>
</dbReference>
<dbReference type="Gene3D" id="2.30.30.140">
    <property type="match status" value="1"/>
</dbReference>
<evidence type="ECO:0000256" key="6">
    <source>
        <dbReference type="ARBA" id="ARBA00022763"/>
    </source>
</evidence>
<evidence type="ECO:0000256" key="8">
    <source>
        <dbReference type="ARBA" id="ARBA00022833"/>
    </source>
</evidence>
<keyword evidence="14" id="KW-0012">Acyltransferase</keyword>